<feature type="region of interest" description="Disordered" evidence="1">
    <location>
        <begin position="40"/>
        <end position="81"/>
    </location>
</feature>
<feature type="compositionally biased region" description="Pro residues" evidence="1">
    <location>
        <begin position="66"/>
        <end position="79"/>
    </location>
</feature>
<accession>A0A973W366</accession>
<evidence type="ECO:0000313" key="3">
    <source>
        <dbReference type="EMBL" id="NVI46374.1"/>
    </source>
</evidence>
<organism evidence="3">
    <name type="scientific">Bradyrhizobium septentrionale</name>
    <dbReference type="NCBI Taxonomy" id="1404411"/>
    <lineage>
        <taxon>Bacteria</taxon>
        <taxon>Pseudomonadati</taxon>
        <taxon>Pseudomonadota</taxon>
        <taxon>Alphaproteobacteria</taxon>
        <taxon>Hyphomicrobiales</taxon>
        <taxon>Nitrobacteraceae</taxon>
        <taxon>Bradyrhizobium</taxon>
    </lineage>
</organism>
<feature type="transmembrane region" description="Helical" evidence="2">
    <location>
        <begin position="6"/>
        <end position="32"/>
    </location>
</feature>
<sequence>MHHLHISGFAVLLIVFAIMALLFGLGWFILALREQNSERRRWSEARPTAQRGPWGDPWSGAAYAPRPTPPSPGPAPAAAPQPVYAAAPTQTVVHHVDHGASAGDVLVAGMAGAMIGSALAGPHVYAAPMIVDPLYVDPVIVGSGIDIVDDGGFFGGDGIDIDFGGDD</sequence>
<dbReference type="EMBL" id="JAAOLE020000001">
    <property type="protein sequence ID" value="NVI46374.1"/>
    <property type="molecule type" value="Genomic_DNA"/>
</dbReference>
<dbReference type="AlphaFoldDB" id="A0A973W366"/>
<evidence type="ECO:0000256" key="2">
    <source>
        <dbReference type="SAM" id="Phobius"/>
    </source>
</evidence>
<proteinExistence type="predicted"/>
<protein>
    <submittedName>
        <fullName evidence="3">Uncharacterized protein</fullName>
    </submittedName>
</protein>
<gene>
    <name evidence="3" type="ORF">HAP48_026125</name>
</gene>
<dbReference type="RefSeq" id="WP_166205699.1">
    <property type="nucleotide sequence ID" value="NZ_CP088285.1"/>
</dbReference>
<evidence type="ECO:0000256" key="1">
    <source>
        <dbReference type="SAM" id="MobiDB-lite"/>
    </source>
</evidence>
<keyword evidence="2" id="KW-0472">Membrane</keyword>
<keyword evidence="2" id="KW-1133">Transmembrane helix</keyword>
<reference evidence="3" key="1">
    <citation type="submission" date="2020-06" db="EMBL/GenBank/DDBJ databases">
        <title>Whole Genome Sequence of Bradyrhizobium sp. Strain 1S1.</title>
        <authorList>
            <person name="Bromfield E.S.P."/>
            <person name="Cloutier S."/>
        </authorList>
    </citation>
    <scope>NUCLEOTIDE SEQUENCE [LARGE SCALE GENOMIC DNA]</scope>
    <source>
        <strain evidence="3">1S1</strain>
    </source>
</reference>
<name>A0A973W366_9BRAD</name>
<comment type="caution">
    <text evidence="3">The sequence shown here is derived from an EMBL/GenBank/DDBJ whole genome shotgun (WGS) entry which is preliminary data.</text>
</comment>
<keyword evidence="2" id="KW-0812">Transmembrane</keyword>